<reference evidence="1 2" key="1">
    <citation type="submission" date="2015-01" db="EMBL/GenBank/DDBJ databases">
        <title>Genome Sequencing of Rickettsiales.</title>
        <authorList>
            <person name="Daugherty S.C."/>
            <person name="Su Q."/>
            <person name="Abolude K."/>
            <person name="Beier-Sexton M."/>
            <person name="Carlyon J.A."/>
            <person name="Carter R."/>
            <person name="Day N.P."/>
            <person name="Dumler S.J."/>
            <person name="Dyachenko V."/>
            <person name="Godinez A."/>
            <person name="Kurtti T.J."/>
            <person name="Lichay M."/>
            <person name="Mullins K.E."/>
            <person name="Ott S."/>
            <person name="Pappas-Brown V."/>
            <person name="Paris D.H."/>
            <person name="Patel P."/>
            <person name="Richards A.L."/>
            <person name="Sadzewicz L."/>
            <person name="Sears K."/>
            <person name="Seidman D."/>
            <person name="Sengamalay N."/>
            <person name="Stenos J."/>
            <person name="Tallon L.J."/>
            <person name="Vincent G."/>
            <person name="Fraser C.M."/>
            <person name="Munderloh U."/>
            <person name="Dunning-Hotopp J.C."/>
        </authorList>
    </citation>
    <scope>NUCLEOTIDE SEQUENCE [LARGE SCALE GENOMIC DNA]</scope>
    <source>
        <strain evidence="1 2">Pedreira</strain>
    </source>
</reference>
<dbReference type="InterPro" id="IPR011204">
    <property type="entry name" value="Virulence_RhuM-like"/>
</dbReference>
<protein>
    <submittedName>
        <fullName evidence="1">Virulence RhuM family protein</fullName>
    </submittedName>
</protein>
<name>A0A0F3MRF8_RICFI</name>
<comment type="caution">
    <text evidence="1">The sequence shown here is derived from an EMBL/GenBank/DDBJ whole genome shotgun (WGS) entry which is preliminary data.</text>
</comment>
<dbReference type="PATRIC" id="fig|1359196.3.peg.682"/>
<accession>A0A0F3MRF8</accession>
<sequence>MNKEMESQIVIYQDENGEVNVDVQLYDDTVWLTQNQLAKLFDRDRTVITKHINKILKEGELDNAVCANFAHTAADGKIYQVEYYNLDAIISVGYRVNSRRGIAFRKWATNLLKEYLIKGYSNTVFTKDCTVNYTMI</sequence>
<evidence type="ECO:0000313" key="1">
    <source>
        <dbReference type="EMBL" id="KJV58325.1"/>
    </source>
</evidence>
<dbReference type="PANTHER" id="PTHR35810">
    <property type="entry name" value="CYTOPLASMIC PROTEIN-RELATED"/>
    <property type="match status" value="1"/>
</dbReference>
<dbReference type="AlphaFoldDB" id="A0A0F3MRF8"/>
<proteinExistence type="predicted"/>
<dbReference type="EMBL" id="LANQ01000001">
    <property type="protein sequence ID" value="KJV58325.1"/>
    <property type="molecule type" value="Genomic_DNA"/>
</dbReference>
<organism evidence="1 2">
    <name type="scientific">Rickettsia felis str. Pedreira</name>
    <dbReference type="NCBI Taxonomy" id="1359196"/>
    <lineage>
        <taxon>Bacteria</taxon>
        <taxon>Pseudomonadati</taxon>
        <taxon>Pseudomonadota</taxon>
        <taxon>Alphaproteobacteria</taxon>
        <taxon>Rickettsiales</taxon>
        <taxon>Rickettsiaceae</taxon>
        <taxon>Rickettsieae</taxon>
        <taxon>Rickettsia</taxon>
        <taxon>spotted fever group</taxon>
    </lineage>
</organism>
<dbReference type="PANTHER" id="PTHR35810:SF1">
    <property type="entry name" value="CYTOPLASMIC PROTEIN"/>
    <property type="match status" value="1"/>
</dbReference>
<dbReference type="RefSeq" id="WP_011270545.1">
    <property type="nucleotide sequence ID" value="NZ_LANQ01000001.1"/>
</dbReference>
<gene>
    <name evidence="1" type="ORF">RFEPED_0705</name>
</gene>
<dbReference type="Pfam" id="PF13310">
    <property type="entry name" value="Virulence_RhuM"/>
    <property type="match status" value="1"/>
</dbReference>
<evidence type="ECO:0000313" key="2">
    <source>
        <dbReference type="Proteomes" id="UP000033475"/>
    </source>
</evidence>
<dbReference type="Proteomes" id="UP000033475">
    <property type="component" value="Unassembled WGS sequence"/>
</dbReference>